<accession>A0A2T5YG09</accession>
<dbReference type="AlphaFoldDB" id="A0A2T5YG09"/>
<keyword evidence="1" id="KW-1133">Transmembrane helix</keyword>
<dbReference type="RefSeq" id="WP_108212125.1">
    <property type="nucleotide sequence ID" value="NZ_QBKI01000006.1"/>
</dbReference>
<name>A0A2T5YG09_9BACT</name>
<reference evidence="2 3" key="1">
    <citation type="submission" date="2018-04" db="EMBL/GenBank/DDBJ databases">
        <title>Genomic Encyclopedia of Archaeal and Bacterial Type Strains, Phase II (KMG-II): from individual species to whole genera.</title>
        <authorList>
            <person name="Goeker M."/>
        </authorList>
    </citation>
    <scope>NUCLEOTIDE SEQUENCE [LARGE SCALE GENOMIC DNA]</scope>
    <source>
        <strain evidence="2 3">DSM 100162</strain>
    </source>
</reference>
<feature type="transmembrane region" description="Helical" evidence="1">
    <location>
        <begin position="6"/>
        <end position="27"/>
    </location>
</feature>
<dbReference type="EMBL" id="QBKI01000006">
    <property type="protein sequence ID" value="PTX18242.1"/>
    <property type="molecule type" value="Genomic_DNA"/>
</dbReference>
<keyword evidence="1" id="KW-0472">Membrane</keyword>
<dbReference type="Proteomes" id="UP000244225">
    <property type="component" value="Unassembled WGS sequence"/>
</dbReference>
<proteinExistence type="predicted"/>
<evidence type="ECO:0008006" key="4">
    <source>
        <dbReference type="Google" id="ProtNLM"/>
    </source>
</evidence>
<comment type="caution">
    <text evidence="2">The sequence shown here is derived from an EMBL/GenBank/DDBJ whole genome shotgun (WGS) entry which is preliminary data.</text>
</comment>
<dbReference type="OrthoDB" id="3255669at2"/>
<evidence type="ECO:0000313" key="3">
    <source>
        <dbReference type="Proteomes" id="UP000244225"/>
    </source>
</evidence>
<sequence length="209" mass="23835">MEKENLSQKLVFTATALVGYVALIAAARRWYLQWGATADEIAQPLPGDELMDHASANHAITIQAPVQAVWPWLKQIGQDKAGFYSYSFLENLVAADIHNTNRVVPEWQHLKAGDTIRLASKKVYGDKPLLPVVALEENHYLVLKGWGAFVLKPLDSHTSRLLIRSHGRRYGWGMRLLLFLLLDPIHFLMERRMLIGLKERAERAWQQDT</sequence>
<organism evidence="2 3">
    <name type="scientific">Pontibacter mucosus</name>
    <dbReference type="NCBI Taxonomy" id="1649266"/>
    <lineage>
        <taxon>Bacteria</taxon>
        <taxon>Pseudomonadati</taxon>
        <taxon>Bacteroidota</taxon>
        <taxon>Cytophagia</taxon>
        <taxon>Cytophagales</taxon>
        <taxon>Hymenobacteraceae</taxon>
        <taxon>Pontibacter</taxon>
    </lineage>
</organism>
<keyword evidence="3" id="KW-1185">Reference proteome</keyword>
<gene>
    <name evidence="2" type="ORF">C8N40_10641</name>
</gene>
<evidence type="ECO:0000313" key="2">
    <source>
        <dbReference type="EMBL" id="PTX18242.1"/>
    </source>
</evidence>
<protein>
    <recommendedName>
        <fullName evidence="4">SRPBCC family protein</fullName>
    </recommendedName>
</protein>
<keyword evidence="1" id="KW-0812">Transmembrane</keyword>
<evidence type="ECO:0000256" key="1">
    <source>
        <dbReference type="SAM" id="Phobius"/>
    </source>
</evidence>